<evidence type="ECO:0000256" key="6">
    <source>
        <dbReference type="ARBA" id="ARBA00023136"/>
    </source>
</evidence>
<evidence type="ECO:0000256" key="8">
    <source>
        <dbReference type="ARBA" id="ARBA00023170"/>
    </source>
</evidence>
<name>A0A8J4X2H6_CLAMG</name>
<keyword evidence="5" id="KW-1133">Transmembrane helix</keyword>
<evidence type="ECO:0000256" key="2">
    <source>
        <dbReference type="ARBA" id="ARBA00022692"/>
    </source>
</evidence>
<dbReference type="FunFam" id="4.10.400.10:FF:000002">
    <property type="entry name" value="Low-density lipoprotein receptor-related protein 1"/>
    <property type="match status" value="1"/>
</dbReference>
<feature type="disulfide bond" evidence="10">
    <location>
        <begin position="23"/>
        <end position="38"/>
    </location>
</feature>
<dbReference type="PANTHER" id="PTHR22722">
    <property type="entry name" value="LOW-DENSITY LIPOPROTEIN RECEPTOR-RELATED PROTEIN 2-RELATED"/>
    <property type="match status" value="1"/>
</dbReference>
<dbReference type="Proteomes" id="UP000727407">
    <property type="component" value="Unassembled WGS sequence"/>
</dbReference>
<keyword evidence="7 10" id="KW-1015">Disulfide bond</keyword>
<dbReference type="GO" id="GO:0043235">
    <property type="term" value="C:receptor complex"/>
    <property type="evidence" value="ECO:0007669"/>
    <property type="project" value="TreeGrafter"/>
</dbReference>
<comment type="caution">
    <text evidence="11">The sequence shown here is derived from an EMBL/GenBank/DDBJ whole genome shotgun (WGS) entry which is preliminary data.</text>
</comment>
<dbReference type="FunFam" id="4.10.400.10:FF:000034">
    <property type="entry name" value="Low-density lipoprotein receptor-related protein 2"/>
    <property type="match status" value="2"/>
</dbReference>
<dbReference type="PROSITE" id="PS01209">
    <property type="entry name" value="LDLRA_1"/>
    <property type="match status" value="2"/>
</dbReference>
<keyword evidence="3" id="KW-0732">Signal</keyword>
<dbReference type="InterPro" id="IPR036055">
    <property type="entry name" value="LDL_receptor-like_sf"/>
</dbReference>
<evidence type="ECO:0000256" key="5">
    <source>
        <dbReference type="ARBA" id="ARBA00022989"/>
    </source>
</evidence>
<proteinExistence type="predicted"/>
<accession>A0A8J4X2H6</accession>
<dbReference type="SUPFAM" id="SSF57424">
    <property type="entry name" value="LDL receptor-like module"/>
    <property type="match status" value="3"/>
</dbReference>
<evidence type="ECO:0000256" key="1">
    <source>
        <dbReference type="ARBA" id="ARBA00004167"/>
    </source>
</evidence>
<keyword evidence="9" id="KW-0325">Glycoprotein</keyword>
<dbReference type="EMBL" id="QNUK01000103">
    <property type="protein sequence ID" value="KAF5901847.1"/>
    <property type="molecule type" value="Genomic_DNA"/>
</dbReference>
<feature type="disulfide bond" evidence="10">
    <location>
        <begin position="109"/>
        <end position="124"/>
    </location>
</feature>
<dbReference type="OrthoDB" id="9990982at2759"/>
<evidence type="ECO:0000313" key="11">
    <source>
        <dbReference type="EMBL" id="KAF5901847.1"/>
    </source>
</evidence>
<feature type="disulfide bond" evidence="10">
    <location>
        <begin position="90"/>
        <end position="102"/>
    </location>
</feature>
<feature type="disulfide bond" evidence="10">
    <location>
        <begin position="4"/>
        <end position="16"/>
    </location>
</feature>
<feature type="disulfide bond" evidence="10">
    <location>
        <begin position="11"/>
        <end position="29"/>
    </location>
</feature>
<keyword evidence="6" id="KW-0472">Membrane</keyword>
<dbReference type="PANTHER" id="PTHR22722:SF15">
    <property type="entry name" value="LOW-DENSITY LIPOPROTEIN RECEPTOR-RELATED"/>
    <property type="match status" value="1"/>
</dbReference>
<evidence type="ECO:0000256" key="10">
    <source>
        <dbReference type="PROSITE-ProRule" id="PRU00124"/>
    </source>
</evidence>
<evidence type="ECO:0000256" key="7">
    <source>
        <dbReference type="ARBA" id="ARBA00023157"/>
    </source>
</evidence>
<dbReference type="SMART" id="SM00192">
    <property type="entry name" value="LDLa"/>
    <property type="match status" value="3"/>
</dbReference>
<evidence type="ECO:0000256" key="9">
    <source>
        <dbReference type="ARBA" id="ARBA00023180"/>
    </source>
</evidence>
<dbReference type="PROSITE" id="PS50068">
    <property type="entry name" value="LDLRA_2"/>
    <property type="match status" value="3"/>
</dbReference>
<organism evidence="11 12">
    <name type="scientific">Clarias magur</name>
    <name type="common">Asian catfish</name>
    <name type="synonym">Macropteronotus magur</name>
    <dbReference type="NCBI Taxonomy" id="1594786"/>
    <lineage>
        <taxon>Eukaryota</taxon>
        <taxon>Metazoa</taxon>
        <taxon>Chordata</taxon>
        <taxon>Craniata</taxon>
        <taxon>Vertebrata</taxon>
        <taxon>Euteleostomi</taxon>
        <taxon>Actinopterygii</taxon>
        <taxon>Neopterygii</taxon>
        <taxon>Teleostei</taxon>
        <taxon>Ostariophysi</taxon>
        <taxon>Siluriformes</taxon>
        <taxon>Clariidae</taxon>
        <taxon>Clarias</taxon>
    </lineage>
</organism>
<dbReference type="PRINTS" id="PR00261">
    <property type="entry name" value="LDLRECEPTOR"/>
</dbReference>
<keyword evidence="8 11" id="KW-0675">Receptor</keyword>
<comment type="subcellular location">
    <subcellularLocation>
        <location evidence="1">Membrane</location>
        <topology evidence="1">Single-pass membrane protein</topology>
    </subcellularLocation>
</comment>
<dbReference type="InterPro" id="IPR023415">
    <property type="entry name" value="LDLR_class-A_CS"/>
</dbReference>
<keyword evidence="4" id="KW-0677">Repeat</keyword>
<keyword evidence="11" id="KW-0449">Lipoprotein</keyword>
<evidence type="ECO:0000313" key="12">
    <source>
        <dbReference type="Proteomes" id="UP000727407"/>
    </source>
</evidence>
<dbReference type="Pfam" id="PF00057">
    <property type="entry name" value="Ldl_recept_a"/>
    <property type="match status" value="3"/>
</dbReference>
<feature type="non-terminal residue" evidence="11">
    <location>
        <position position="1"/>
    </location>
</feature>
<dbReference type="GO" id="GO:0042562">
    <property type="term" value="F:hormone binding"/>
    <property type="evidence" value="ECO:0007669"/>
    <property type="project" value="TreeGrafter"/>
</dbReference>
<comment type="caution">
    <text evidence="10">Lacks conserved residue(s) required for the propagation of feature annotation.</text>
</comment>
<evidence type="ECO:0000256" key="3">
    <source>
        <dbReference type="ARBA" id="ARBA00022729"/>
    </source>
</evidence>
<keyword evidence="12" id="KW-1185">Reference proteome</keyword>
<sequence>PRQCLDSEFRCSNGQCVSQAFVCDEDADCDDGSDEAKCQPRTCSLTAFRCNSVCLPRLWVCDGDTDCADGSDEWPQNCGNQPSPSPSRHCSSMEFHCGTGECILNSWRCDGDPDCSDRSDENNC</sequence>
<dbReference type="InterPro" id="IPR051221">
    <property type="entry name" value="LDLR-related"/>
</dbReference>
<dbReference type="CDD" id="cd00112">
    <property type="entry name" value="LDLa"/>
    <property type="match status" value="3"/>
</dbReference>
<dbReference type="InterPro" id="IPR002172">
    <property type="entry name" value="LDrepeatLR_classA_rpt"/>
</dbReference>
<protein>
    <submittedName>
        <fullName evidence="11">Low-density lipoprotein receptor</fullName>
    </submittedName>
</protein>
<gene>
    <name evidence="11" type="ORF">DAT39_008457</name>
</gene>
<reference evidence="11" key="1">
    <citation type="submission" date="2020-07" db="EMBL/GenBank/DDBJ databases">
        <title>Clarias magur genome sequencing, assembly and annotation.</title>
        <authorList>
            <person name="Kushwaha B."/>
            <person name="Kumar R."/>
            <person name="Das P."/>
            <person name="Joshi C.G."/>
            <person name="Kumar D."/>
            <person name="Nagpure N.S."/>
            <person name="Pandey M."/>
            <person name="Agarwal S."/>
            <person name="Srivastava S."/>
            <person name="Singh M."/>
            <person name="Sahoo L."/>
            <person name="Jayasankar P."/>
            <person name="Meher P.K."/>
            <person name="Koringa P.G."/>
            <person name="Iquebal M.A."/>
            <person name="Das S.P."/>
            <person name="Bit A."/>
            <person name="Patnaik S."/>
            <person name="Patel N."/>
            <person name="Shah T.M."/>
            <person name="Hinsu A."/>
            <person name="Jena J.K."/>
        </authorList>
    </citation>
    <scope>NUCLEOTIDE SEQUENCE</scope>
    <source>
        <strain evidence="11">CIFAMagur01</strain>
        <tissue evidence="11">Testis</tissue>
    </source>
</reference>
<feature type="non-terminal residue" evidence="11">
    <location>
        <position position="124"/>
    </location>
</feature>
<evidence type="ECO:0000256" key="4">
    <source>
        <dbReference type="ARBA" id="ARBA00022737"/>
    </source>
</evidence>
<keyword evidence="2" id="KW-0812">Transmembrane</keyword>
<feature type="disulfide bond" evidence="10">
    <location>
        <begin position="97"/>
        <end position="115"/>
    </location>
</feature>
<dbReference type="Gene3D" id="4.10.400.10">
    <property type="entry name" value="Low-density Lipoprotein Receptor"/>
    <property type="match status" value="3"/>
</dbReference>
<dbReference type="GO" id="GO:0006898">
    <property type="term" value="P:receptor-mediated endocytosis"/>
    <property type="evidence" value="ECO:0007669"/>
    <property type="project" value="TreeGrafter"/>
</dbReference>
<dbReference type="AlphaFoldDB" id="A0A8J4X2H6"/>
<dbReference type="GO" id="GO:0016324">
    <property type="term" value="C:apical plasma membrane"/>
    <property type="evidence" value="ECO:0007669"/>
    <property type="project" value="TreeGrafter"/>
</dbReference>